<feature type="domain" description="DNA2/NAM7 helicase-like C-terminal" evidence="13">
    <location>
        <begin position="422"/>
        <end position="641"/>
    </location>
</feature>
<dbReference type="EC" id="3.6.4.13" evidence="3"/>
<keyword evidence="10" id="KW-0943">RNA-mediated gene silencing</keyword>
<evidence type="ECO:0000259" key="14">
    <source>
        <dbReference type="Pfam" id="PF21635"/>
    </source>
</evidence>
<keyword evidence="7" id="KW-0347">Helicase</keyword>
<reference evidence="15" key="2">
    <citation type="submission" date="2025-08" db="UniProtKB">
        <authorList>
            <consortium name="Ensembl"/>
        </authorList>
    </citation>
    <scope>IDENTIFICATION</scope>
</reference>
<reference evidence="15" key="1">
    <citation type="submission" date="2021-04" db="EMBL/GenBank/DDBJ databases">
        <authorList>
            <consortium name="Wellcome Sanger Institute Data Sharing"/>
        </authorList>
    </citation>
    <scope>NUCLEOTIDE SEQUENCE [LARGE SCALE GENOMIC DNA]</scope>
</reference>
<keyword evidence="5" id="KW-0547">Nucleotide-binding</keyword>
<evidence type="ECO:0000256" key="2">
    <source>
        <dbReference type="ARBA" id="ARBA00005601"/>
    </source>
</evidence>
<evidence type="ECO:0000256" key="5">
    <source>
        <dbReference type="ARBA" id="ARBA00022741"/>
    </source>
</evidence>
<keyword evidence="8" id="KW-0067">ATP-binding</keyword>
<feature type="domain" description="Helicase MOV-10 helical" evidence="14">
    <location>
        <begin position="81"/>
        <end position="111"/>
    </location>
</feature>
<name>A0A671W8F1_SPAAU</name>
<protein>
    <recommendedName>
        <fullName evidence="3">RNA helicase</fullName>
        <ecNumber evidence="3">3.6.4.13</ecNumber>
    </recommendedName>
</protein>
<evidence type="ECO:0000256" key="3">
    <source>
        <dbReference type="ARBA" id="ARBA00012552"/>
    </source>
</evidence>
<sequence length="714" mass="81833">SVHFYSQHAGFFEQLLVFKFETGQQASHEFEIMRLLEVTHWTSSSEELFPTNSCNSHTKECTSTEKHRESSKFPCQLDLFRALQRPLEWSNYSERFHLLLHLEEFQMKKEIEIYNEGNNKQYFTHKLFCHQMPGVLGDLKKLSRTLARVSLVDQSVVGKKIYIGWVQYVAAQKIYVFQSDFKDNSRFSVDFALDRLPLRVQHRAVASVKPRNLVEVLFPTGKQSSHNPHLPRSDNPEQRKAIKHIIAGTAKPAPYLVFGPPGTGKTVTLVGAINQILETQESCKILACAPSNNAIDHLCEKIAEGNVDKHHLYRLYAATFPVEKIPYIRKVWIFFFEFLKNKHRHEYRNNTNNWLVAAGIPVCHFSYIFVDEAGQTTETECLIPISGLMDPGKCQVVLAGDPKQLGPVISSRMAEDNGFGLSMLERLMRDIDLYKSDDTHGFNNHFITKLLRNYRSHPAILKIPNRLFYKGELQAFAHVEKCIPYCKWELLPKKDFPLIFHGVAGTDEHEANCPSAYNMAEVEVLKEYLKAIVTHLHKNSVTKIGPKEIGIITPYSKQVEKIQNAIQMDKDLKEENLENIMVGSVEQFQGKEFNVVILSTVRSFPKLTSHKQCTLGFIDNEKRFNVALTRARALLIVVGDPRILKTAQIWNKFIHYCYKEGGYRGISVYDAEEEEDTDSCTLKEPLVICTFTHIHALHTVCLSIVLRFLNSLKD</sequence>
<comment type="similarity">
    <text evidence="2">Belongs to the DNA2/NAM7 helicase family. SDE3 subfamily.</text>
</comment>
<evidence type="ECO:0000256" key="10">
    <source>
        <dbReference type="ARBA" id="ARBA00023158"/>
    </source>
</evidence>
<dbReference type="FunFam" id="3.40.50.300:FF:000608">
    <property type="entry name" value="Mov10 RISC complex RNA helicase"/>
    <property type="match status" value="1"/>
</dbReference>
<comment type="subcellular location">
    <subcellularLocation>
        <location evidence="1">Cytoplasm</location>
        <location evidence="1">P-body</location>
    </subcellularLocation>
</comment>
<dbReference type="InterPro" id="IPR041679">
    <property type="entry name" value="DNA2/NAM7-like_C"/>
</dbReference>
<evidence type="ECO:0000256" key="4">
    <source>
        <dbReference type="ARBA" id="ARBA00022490"/>
    </source>
</evidence>
<dbReference type="Gene3D" id="3.40.50.300">
    <property type="entry name" value="P-loop containing nucleotide triphosphate hydrolases"/>
    <property type="match status" value="2"/>
</dbReference>
<keyword evidence="16" id="KW-1185">Reference proteome</keyword>
<dbReference type="GO" id="GO:0005524">
    <property type="term" value="F:ATP binding"/>
    <property type="evidence" value="ECO:0007669"/>
    <property type="project" value="UniProtKB-KW"/>
</dbReference>
<dbReference type="Pfam" id="PF21635">
    <property type="entry name" value="Mov-10_helical"/>
    <property type="match status" value="1"/>
</dbReference>
<dbReference type="GeneTree" id="ENSGT00940000156024"/>
<dbReference type="PANTHER" id="PTHR45418">
    <property type="entry name" value="CANCER/TESTIS ANTIGEN 55"/>
    <property type="match status" value="1"/>
</dbReference>
<reference evidence="15" key="3">
    <citation type="submission" date="2025-09" db="UniProtKB">
        <authorList>
            <consortium name="Ensembl"/>
        </authorList>
    </citation>
    <scope>IDENTIFICATION</scope>
</reference>
<dbReference type="GO" id="GO:0032574">
    <property type="term" value="F:5'-3' RNA helicase activity"/>
    <property type="evidence" value="ECO:0007669"/>
    <property type="project" value="InterPro"/>
</dbReference>
<dbReference type="Proteomes" id="UP000472265">
    <property type="component" value="Chromosome 7"/>
</dbReference>
<evidence type="ECO:0000259" key="13">
    <source>
        <dbReference type="Pfam" id="PF13087"/>
    </source>
</evidence>
<dbReference type="CDD" id="cd18038">
    <property type="entry name" value="DEXXQc_Helz-like"/>
    <property type="match status" value="1"/>
</dbReference>
<dbReference type="GO" id="GO:0003723">
    <property type="term" value="F:RNA binding"/>
    <property type="evidence" value="ECO:0007669"/>
    <property type="project" value="UniProtKB-KW"/>
</dbReference>
<accession>A0A671W8F1</accession>
<organism evidence="15 16">
    <name type="scientific">Sparus aurata</name>
    <name type="common">Gilthead sea bream</name>
    <dbReference type="NCBI Taxonomy" id="8175"/>
    <lineage>
        <taxon>Eukaryota</taxon>
        <taxon>Metazoa</taxon>
        <taxon>Chordata</taxon>
        <taxon>Craniata</taxon>
        <taxon>Vertebrata</taxon>
        <taxon>Euteleostomi</taxon>
        <taxon>Actinopterygii</taxon>
        <taxon>Neopterygii</taxon>
        <taxon>Teleostei</taxon>
        <taxon>Neoteleostei</taxon>
        <taxon>Acanthomorphata</taxon>
        <taxon>Eupercaria</taxon>
        <taxon>Spariformes</taxon>
        <taxon>Sparidae</taxon>
        <taxon>Sparus</taxon>
    </lineage>
</organism>
<keyword evidence="6" id="KW-0378">Hydrolase</keyword>
<evidence type="ECO:0000256" key="6">
    <source>
        <dbReference type="ARBA" id="ARBA00022801"/>
    </source>
</evidence>
<gene>
    <name evidence="15" type="primary">MOV10</name>
    <name evidence="15" type="synonym">LOC115585842</name>
</gene>
<dbReference type="GO" id="GO:0031047">
    <property type="term" value="P:regulatory ncRNA-mediated gene silencing"/>
    <property type="evidence" value="ECO:0007669"/>
    <property type="project" value="UniProtKB-KW"/>
</dbReference>
<dbReference type="Ensembl" id="ENSSAUT00010037243.1">
    <property type="protein sequence ID" value="ENSSAUP00010035353.1"/>
    <property type="gene ID" value="ENSSAUG00010014965.1"/>
</dbReference>
<dbReference type="InParanoid" id="A0A671W8F1"/>
<keyword evidence="9" id="KW-0694">RNA-binding</keyword>
<dbReference type="Pfam" id="PF13086">
    <property type="entry name" value="AAA_11"/>
    <property type="match status" value="2"/>
</dbReference>
<dbReference type="PANTHER" id="PTHR45418:SF1">
    <property type="entry name" value="CANCER_TESTIS ANTIGEN 55"/>
    <property type="match status" value="1"/>
</dbReference>
<evidence type="ECO:0000256" key="8">
    <source>
        <dbReference type="ARBA" id="ARBA00022840"/>
    </source>
</evidence>
<feature type="domain" description="DNA2/NAM7 helicase helicase" evidence="12">
    <location>
        <begin position="364"/>
        <end position="411"/>
    </location>
</feature>
<evidence type="ECO:0000256" key="9">
    <source>
        <dbReference type="ARBA" id="ARBA00022884"/>
    </source>
</evidence>
<evidence type="ECO:0000313" key="16">
    <source>
        <dbReference type="Proteomes" id="UP000472265"/>
    </source>
</evidence>
<dbReference type="InterPro" id="IPR047187">
    <property type="entry name" value="SF1_C_Upf1"/>
</dbReference>
<proteinExistence type="inferred from homology"/>
<dbReference type="InterPro" id="IPR049079">
    <property type="entry name" value="Mov-10_helical"/>
</dbReference>
<dbReference type="GO" id="GO:0000932">
    <property type="term" value="C:P-body"/>
    <property type="evidence" value="ECO:0007669"/>
    <property type="project" value="UniProtKB-SubCell"/>
</dbReference>
<evidence type="ECO:0000313" key="15">
    <source>
        <dbReference type="Ensembl" id="ENSSAUP00010035353.1"/>
    </source>
</evidence>
<dbReference type="InterPro" id="IPR041677">
    <property type="entry name" value="DNA2/NAM7_AAA_11"/>
</dbReference>
<dbReference type="GO" id="GO:0016787">
    <property type="term" value="F:hydrolase activity"/>
    <property type="evidence" value="ECO:0007669"/>
    <property type="project" value="UniProtKB-KW"/>
</dbReference>
<dbReference type="InterPro" id="IPR027417">
    <property type="entry name" value="P-loop_NTPase"/>
</dbReference>
<feature type="domain" description="DNA2/NAM7 helicase helicase" evidence="12">
    <location>
        <begin position="235"/>
        <end position="319"/>
    </location>
</feature>
<dbReference type="SUPFAM" id="SSF52540">
    <property type="entry name" value="P-loop containing nucleoside triphosphate hydrolases"/>
    <property type="match status" value="1"/>
</dbReference>
<comment type="catalytic activity">
    <reaction evidence="11">
        <text>ATP + H2O = ADP + phosphate + H(+)</text>
        <dbReference type="Rhea" id="RHEA:13065"/>
        <dbReference type="ChEBI" id="CHEBI:15377"/>
        <dbReference type="ChEBI" id="CHEBI:15378"/>
        <dbReference type="ChEBI" id="CHEBI:30616"/>
        <dbReference type="ChEBI" id="CHEBI:43474"/>
        <dbReference type="ChEBI" id="CHEBI:456216"/>
        <dbReference type="EC" id="3.6.4.13"/>
    </reaction>
</comment>
<evidence type="ECO:0000259" key="12">
    <source>
        <dbReference type="Pfam" id="PF13086"/>
    </source>
</evidence>
<dbReference type="AlphaFoldDB" id="A0A671W8F1"/>
<evidence type="ECO:0000256" key="7">
    <source>
        <dbReference type="ARBA" id="ARBA00022806"/>
    </source>
</evidence>
<evidence type="ECO:0000256" key="11">
    <source>
        <dbReference type="ARBA" id="ARBA00047984"/>
    </source>
</evidence>
<dbReference type="Pfam" id="PF13087">
    <property type="entry name" value="AAA_12"/>
    <property type="match status" value="1"/>
</dbReference>
<dbReference type="CDD" id="cd18808">
    <property type="entry name" value="SF1_C_Upf1"/>
    <property type="match status" value="1"/>
</dbReference>
<dbReference type="InterPro" id="IPR026122">
    <property type="entry name" value="MOV-10/SDE3_DEXXQ/H-box"/>
</dbReference>
<keyword evidence="4" id="KW-0963">Cytoplasm</keyword>
<evidence type="ECO:0000256" key="1">
    <source>
        <dbReference type="ARBA" id="ARBA00004201"/>
    </source>
</evidence>